<evidence type="ECO:0000256" key="2">
    <source>
        <dbReference type="SAM" id="Phobius"/>
    </source>
</evidence>
<organism evidence="3 4">
    <name type="scientific">Candidatus Faecenecus gallistercoris</name>
    <dbReference type="NCBI Taxonomy" id="2840793"/>
    <lineage>
        <taxon>Bacteria</taxon>
        <taxon>Bacillati</taxon>
        <taxon>Bacillota</taxon>
        <taxon>Bacillota incertae sedis</taxon>
        <taxon>Candidatus Faecenecus</taxon>
    </lineage>
</organism>
<name>A0A9D0YZZ7_9FIRM</name>
<dbReference type="EMBL" id="DVFU01000093">
    <property type="protein sequence ID" value="HIQ65033.1"/>
    <property type="molecule type" value="Genomic_DNA"/>
</dbReference>
<gene>
    <name evidence="3" type="ORF">IAC85_04765</name>
</gene>
<keyword evidence="2" id="KW-0472">Membrane</keyword>
<keyword evidence="2" id="KW-1133">Transmembrane helix</keyword>
<protein>
    <submittedName>
        <fullName evidence="3">Uncharacterized protein</fullName>
    </submittedName>
</protein>
<dbReference type="Proteomes" id="UP000886725">
    <property type="component" value="Unassembled WGS sequence"/>
</dbReference>
<feature type="transmembrane region" description="Helical" evidence="2">
    <location>
        <begin position="194"/>
        <end position="216"/>
    </location>
</feature>
<sequence>MGESILKRAKMSGLIRFIIFLVLAVVFFCLILLLGYSFQDVTGNYCEIRTYEDYVECSRKDQYFVKVYSDYVYEAGYEYYDVSTDITLSKFVDFEIPLEGTESYMSLLGVVSVSDLDKMQEQINNGETATYVGHLGELDSSYNEGLFAVVDGYVDYYTGEEFYNEYGFAYTEDEVYNFILPLQVNGYDHTTTSMYIYVAIFCGIGLFFIVLAILAFREFLDPKRNHSFKALTDEDLARADMEYQQGTFSFNEKKFKVSDHFFYILAGPNITIGKLADITDLSIYEVRSRGIVTNRYLRARMASGKVFDIAVKKKDILRYVEELVKKNPNIDVDPSCEVGRSREKKEKNSDVKEK</sequence>
<reference evidence="3" key="1">
    <citation type="submission" date="2020-10" db="EMBL/GenBank/DDBJ databases">
        <authorList>
            <person name="Gilroy R."/>
        </authorList>
    </citation>
    <scope>NUCLEOTIDE SEQUENCE</scope>
    <source>
        <strain evidence="3">CHK165-10780</strain>
    </source>
</reference>
<accession>A0A9D0YZZ7</accession>
<feature type="compositionally biased region" description="Basic and acidic residues" evidence="1">
    <location>
        <begin position="339"/>
        <end position="354"/>
    </location>
</feature>
<proteinExistence type="predicted"/>
<reference evidence="3" key="2">
    <citation type="journal article" date="2021" name="PeerJ">
        <title>Extensive microbial diversity within the chicken gut microbiome revealed by metagenomics and culture.</title>
        <authorList>
            <person name="Gilroy R."/>
            <person name="Ravi A."/>
            <person name="Getino M."/>
            <person name="Pursley I."/>
            <person name="Horton D.L."/>
            <person name="Alikhan N.F."/>
            <person name="Baker D."/>
            <person name="Gharbi K."/>
            <person name="Hall N."/>
            <person name="Watson M."/>
            <person name="Adriaenssens E.M."/>
            <person name="Foster-Nyarko E."/>
            <person name="Jarju S."/>
            <person name="Secka A."/>
            <person name="Antonio M."/>
            <person name="Oren A."/>
            <person name="Chaudhuri R.R."/>
            <person name="La Ragione R."/>
            <person name="Hildebrand F."/>
            <person name="Pallen M.J."/>
        </authorList>
    </citation>
    <scope>NUCLEOTIDE SEQUENCE</scope>
    <source>
        <strain evidence="3">CHK165-10780</strain>
    </source>
</reference>
<evidence type="ECO:0000313" key="4">
    <source>
        <dbReference type="Proteomes" id="UP000886725"/>
    </source>
</evidence>
<feature type="region of interest" description="Disordered" evidence="1">
    <location>
        <begin position="331"/>
        <end position="354"/>
    </location>
</feature>
<feature type="transmembrane region" description="Helical" evidence="2">
    <location>
        <begin position="14"/>
        <end position="38"/>
    </location>
</feature>
<comment type="caution">
    <text evidence="3">The sequence shown here is derived from an EMBL/GenBank/DDBJ whole genome shotgun (WGS) entry which is preliminary data.</text>
</comment>
<evidence type="ECO:0000256" key="1">
    <source>
        <dbReference type="SAM" id="MobiDB-lite"/>
    </source>
</evidence>
<dbReference type="AlphaFoldDB" id="A0A9D0YZZ7"/>
<evidence type="ECO:0000313" key="3">
    <source>
        <dbReference type="EMBL" id="HIQ65033.1"/>
    </source>
</evidence>
<keyword evidence="2" id="KW-0812">Transmembrane</keyword>